<organism evidence="8 9">
    <name type="scientific">Breznakiella homolactica</name>
    <dbReference type="NCBI Taxonomy" id="2798577"/>
    <lineage>
        <taxon>Bacteria</taxon>
        <taxon>Pseudomonadati</taxon>
        <taxon>Spirochaetota</taxon>
        <taxon>Spirochaetia</taxon>
        <taxon>Spirochaetales</taxon>
        <taxon>Breznakiellaceae</taxon>
        <taxon>Breznakiella</taxon>
    </lineage>
</organism>
<keyword evidence="9" id="KW-1185">Reference proteome</keyword>
<dbReference type="SUPFAM" id="SSF103473">
    <property type="entry name" value="MFS general substrate transporter"/>
    <property type="match status" value="1"/>
</dbReference>
<feature type="transmembrane region" description="Helical" evidence="6">
    <location>
        <begin position="73"/>
        <end position="97"/>
    </location>
</feature>
<feature type="transmembrane region" description="Helical" evidence="6">
    <location>
        <begin position="302"/>
        <end position="327"/>
    </location>
</feature>
<dbReference type="GO" id="GO:0005886">
    <property type="term" value="C:plasma membrane"/>
    <property type="evidence" value="ECO:0007669"/>
    <property type="project" value="UniProtKB-SubCell"/>
</dbReference>
<feature type="domain" description="Major facilitator superfamily (MFS) profile" evidence="7">
    <location>
        <begin position="8"/>
        <end position="394"/>
    </location>
</feature>
<dbReference type="AlphaFoldDB" id="A0A7T7XN33"/>
<evidence type="ECO:0000256" key="5">
    <source>
        <dbReference type="ARBA" id="ARBA00023136"/>
    </source>
</evidence>
<evidence type="ECO:0000256" key="2">
    <source>
        <dbReference type="ARBA" id="ARBA00022475"/>
    </source>
</evidence>
<feature type="transmembrane region" description="Helical" evidence="6">
    <location>
        <begin position="339"/>
        <end position="360"/>
    </location>
</feature>
<feature type="transmembrane region" description="Helical" evidence="6">
    <location>
        <begin position="47"/>
        <end position="66"/>
    </location>
</feature>
<keyword evidence="3 6" id="KW-0812">Transmembrane</keyword>
<name>A0A7T7XN33_9SPIR</name>
<evidence type="ECO:0000313" key="9">
    <source>
        <dbReference type="Proteomes" id="UP000595917"/>
    </source>
</evidence>
<dbReference type="Gene3D" id="1.20.1250.20">
    <property type="entry name" value="MFS general substrate transporter like domains"/>
    <property type="match status" value="1"/>
</dbReference>
<feature type="transmembrane region" description="Helical" evidence="6">
    <location>
        <begin position="253"/>
        <end position="272"/>
    </location>
</feature>
<evidence type="ECO:0000259" key="7">
    <source>
        <dbReference type="PROSITE" id="PS50850"/>
    </source>
</evidence>
<feature type="transmembrane region" description="Helical" evidence="6">
    <location>
        <begin position="160"/>
        <end position="182"/>
    </location>
</feature>
<evidence type="ECO:0000256" key="6">
    <source>
        <dbReference type="SAM" id="Phobius"/>
    </source>
</evidence>
<gene>
    <name evidence="8" type="ORF">JFL75_00225</name>
</gene>
<feature type="transmembrane region" description="Helical" evidence="6">
    <location>
        <begin position="279"/>
        <end position="296"/>
    </location>
</feature>
<dbReference type="GO" id="GO:0022857">
    <property type="term" value="F:transmembrane transporter activity"/>
    <property type="evidence" value="ECO:0007669"/>
    <property type="project" value="InterPro"/>
</dbReference>
<feature type="transmembrane region" description="Helical" evidence="6">
    <location>
        <begin position="7"/>
        <end position="27"/>
    </location>
</feature>
<comment type="subcellular location">
    <subcellularLocation>
        <location evidence="1">Cell membrane</location>
        <topology evidence="1">Multi-pass membrane protein</topology>
    </subcellularLocation>
</comment>
<dbReference type="Proteomes" id="UP000595917">
    <property type="component" value="Chromosome"/>
</dbReference>
<evidence type="ECO:0000256" key="4">
    <source>
        <dbReference type="ARBA" id="ARBA00022989"/>
    </source>
</evidence>
<dbReference type="KEGG" id="bhc:JFL75_00225"/>
<feature type="transmembrane region" description="Helical" evidence="6">
    <location>
        <begin position="103"/>
        <end position="124"/>
    </location>
</feature>
<dbReference type="RefSeq" id="WP_215626687.1">
    <property type="nucleotide sequence ID" value="NZ_CP067089.2"/>
</dbReference>
<evidence type="ECO:0000256" key="1">
    <source>
        <dbReference type="ARBA" id="ARBA00004651"/>
    </source>
</evidence>
<accession>A0A7T7XN33</accession>
<reference evidence="8" key="1">
    <citation type="submission" date="2021-01" db="EMBL/GenBank/DDBJ databases">
        <title>Description of Breznakiella homolactica.</title>
        <authorList>
            <person name="Song Y."/>
            <person name="Brune A."/>
        </authorList>
    </citation>
    <scope>NUCLEOTIDE SEQUENCE</scope>
    <source>
        <strain evidence="8">RmG30</strain>
    </source>
</reference>
<dbReference type="PANTHER" id="PTHR43124">
    <property type="entry name" value="PURINE EFFLUX PUMP PBUE"/>
    <property type="match status" value="1"/>
</dbReference>
<dbReference type="InterPro" id="IPR011701">
    <property type="entry name" value="MFS"/>
</dbReference>
<evidence type="ECO:0000313" key="8">
    <source>
        <dbReference type="EMBL" id="QQO09384.1"/>
    </source>
</evidence>
<evidence type="ECO:0000256" key="3">
    <source>
        <dbReference type="ARBA" id="ARBA00022692"/>
    </source>
</evidence>
<feature type="transmembrane region" description="Helical" evidence="6">
    <location>
        <begin position="213"/>
        <end position="233"/>
    </location>
</feature>
<dbReference type="InterPro" id="IPR050189">
    <property type="entry name" value="MFS_Efflux_Transporters"/>
</dbReference>
<dbReference type="InterPro" id="IPR036259">
    <property type="entry name" value="MFS_trans_sf"/>
</dbReference>
<keyword evidence="2" id="KW-1003">Cell membrane</keyword>
<dbReference type="PROSITE" id="PS50850">
    <property type="entry name" value="MFS"/>
    <property type="match status" value="1"/>
</dbReference>
<feature type="transmembrane region" description="Helical" evidence="6">
    <location>
        <begin position="366"/>
        <end position="384"/>
    </location>
</feature>
<proteinExistence type="predicted"/>
<keyword evidence="5 6" id="KW-0472">Membrane</keyword>
<dbReference type="Pfam" id="PF07690">
    <property type="entry name" value="MFS_1"/>
    <property type="match status" value="1"/>
</dbReference>
<dbReference type="EMBL" id="CP067089">
    <property type="protein sequence ID" value="QQO09384.1"/>
    <property type="molecule type" value="Genomic_DNA"/>
</dbReference>
<keyword evidence="4 6" id="KW-1133">Transmembrane helix</keyword>
<sequence length="394" mass="41660">MSPRERGCCFAATAAFTYCFVSLYSISPLLQDISAELGLTAVQAGGYTSWYFAGYILSQIPGGMLADRYRPKWILLGAVLCNGLMAALMAAVPGYGFGLGTRFFSGLASGSVMGSCSKTITAVFPGEKRSGALGILLASPPLGILIANLLGGILRPLIGWRWVLLGISGLSVLTAAAVSFFLNSRDVPRKELETNRGPGIAGLRMFLTDYRQVITGIAGALFMFSVVGFATWINPYSAAMGLSGNTGRRIILAYSLCAVLGASVSGFLFTALKISHCRALMIIFPLLSGLSVLFAVQTNSFLITMVAAVYGFTSYLPSTHFTSLAIIRAGDTYGATAASVQNLFLQSGSLIMPVVTGLVIDTSGNMSLIWLMFSFLYAAAAVLVRAAEKFSFGR</sequence>
<dbReference type="InterPro" id="IPR020846">
    <property type="entry name" value="MFS_dom"/>
</dbReference>
<feature type="transmembrane region" description="Helical" evidence="6">
    <location>
        <begin position="131"/>
        <end position="154"/>
    </location>
</feature>
<dbReference type="PANTHER" id="PTHR43124:SF3">
    <property type="entry name" value="CHLORAMPHENICOL EFFLUX PUMP RV0191"/>
    <property type="match status" value="1"/>
</dbReference>
<protein>
    <submittedName>
        <fullName evidence="8">MFS transporter</fullName>
    </submittedName>
</protein>